<feature type="region of interest" description="Disordered" evidence="10">
    <location>
        <begin position="98"/>
        <end position="225"/>
    </location>
</feature>
<evidence type="ECO:0000256" key="3">
    <source>
        <dbReference type="ARBA" id="ARBA00022723"/>
    </source>
</evidence>
<evidence type="ECO:0000256" key="8">
    <source>
        <dbReference type="ARBA" id="ARBA00038089"/>
    </source>
</evidence>
<evidence type="ECO:0000313" key="12">
    <source>
        <dbReference type="EMBL" id="PWA01394.1"/>
    </source>
</evidence>
<evidence type="ECO:0000313" key="13">
    <source>
        <dbReference type="Proteomes" id="UP000245591"/>
    </source>
</evidence>
<evidence type="ECO:0000256" key="5">
    <source>
        <dbReference type="ARBA" id="ARBA00022771"/>
    </source>
</evidence>
<comment type="similarity">
    <text evidence="8">Belongs to the pacC/RIM101 family.</text>
</comment>
<dbReference type="AlphaFoldDB" id="A0A2U1J8L7"/>
<reference evidence="12 13" key="1">
    <citation type="journal article" date="2018" name="MBio">
        <title>Comparative Genomics Reveals the Core Gene Toolbox for the Fungus-Insect Symbiosis.</title>
        <authorList>
            <person name="Wang Y."/>
            <person name="Stata M."/>
            <person name="Wang W."/>
            <person name="Stajich J.E."/>
            <person name="White M.M."/>
            <person name="Moncalvo J.M."/>
        </authorList>
    </citation>
    <scope>NUCLEOTIDE SEQUENCE [LARGE SCALE GENOMIC DNA]</scope>
    <source>
        <strain evidence="12 13">AUS-126-30</strain>
    </source>
</reference>
<keyword evidence="2" id="KW-0678">Repressor</keyword>
<gene>
    <name evidence="12" type="ORF">BB558_002518</name>
</gene>
<dbReference type="SUPFAM" id="SSF57667">
    <property type="entry name" value="beta-beta-alpha zinc fingers"/>
    <property type="match status" value="2"/>
</dbReference>
<dbReference type="PANTHER" id="PTHR47257">
    <property type="entry name" value="PH-RESPONSE TRANSCRIPTION FACTOR PACC/RIM101"/>
    <property type="match status" value="1"/>
</dbReference>
<comment type="subcellular location">
    <subcellularLocation>
        <location evidence="1">Nucleus</location>
    </subcellularLocation>
</comment>
<keyword evidence="4" id="KW-0677">Repeat</keyword>
<dbReference type="SMART" id="SM00355">
    <property type="entry name" value="ZnF_C2H2"/>
    <property type="match status" value="3"/>
</dbReference>
<dbReference type="PROSITE" id="PS00028">
    <property type="entry name" value="ZINC_FINGER_C2H2_1"/>
    <property type="match status" value="2"/>
</dbReference>
<dbReference type="InterPro" id="IPR050806">
    <property type="entry name" value="pacC/RIM101"/>
</dbReference>
<evidence type="ECO:0000256" key="10">
    <source>
        <dbReference type="SAM" id="MobiDB-lite"/>
    </source>
</evidence>
<evidence type="ECO:0000256" key="4">
    <source>
        <dbReference type="ARBA" id="ARBA00022737"/>
    </source>
</evidence>
<dbReference type="PROSITE" id="PS50157">
    <property type="entry name" value="ZINC_FINGER_C2H2_2"/>
    <property type="match status" value="1"/>
</dbReference>
<dbReference type="EMBL" id="MBFU01000178">
    <property type="protein sequence ID" value="PWA01394.1"/>
    <property type="molecule type" value="Genomic_DNA"/>
</dbReference>
<keyword evidence="3" id="KW-0479">Metal-binding</keyword>
<keyword evidence="13" id="KW-1185">Reference proteome</keyword>
<comment type="caution">
    <text evidence="12">The sequence shown here is derived from an EMBL/GenBank/DDBJ whole genome shotgun (WGS) entry which is preliminary data.</text>
</comment>
<organism evidence="12 13">
    <name type="scientific">Smittium angustum</name>
    <dbReference type="NCBI Taxonomy" id="133377"/>
    <lineage>
        <taxon>Eukaryota</taxon>
        <taxon>Fungi</taxon>
        <taxon>Fungi incertae sedis</taxon>
        <taxon>Zoopagomycota</taxon>
        <taxon>Kickxellomycotina</taxon>
        <taxon>Harpellomycetes</taxon>
        <taxon>Harpellales</taxon>
        <taxon>Legeriomycetaceae</taxon>
        <taxon>Smittium</taxon>
    </lineage>
</organism>
<dbReference type="Gene3D" id="3.30.160.60">
    <property type="entry name" value="Classic Zinc Finger"/>
    <property type="match status" value="1"/>
</dbReference>
<keyword evidence="5 9" id="KW-0863">Zinc-finger</keyword>
<dbReference type="InterPro" id="IPR013087">
    <property type="entry name" value="Znf_C2H2_type"/>
</dbReference>
<evidence type="ECO:0000256" key="1">
    <source>
        <dbReference type="ARBA" id="ARBA00004123"/>
    </source>
</evidence>
<evidence type="ECO:0000256" key="6">
    <source>
        <dbReference type="ARBA" id="ARBA00022833"/>
    </source>
</evidence>
<evidence type="ECO:0000256" key="2">
    <source>
        <dbReference type="ARBA" id="ARBA00022491"/>
    </source>
</evidence>
<dbReference type="InterPro" id="IPR036236">
    <property type="entry name" value="Znf_C2H2_sf"/>
</dbReference>
<protein>
    <recommendedName>
        <fullName evidence="11">C2H2-type domain-containing protein</fullName>
    </recommendedName>
</protein>
<dbReference type="GO" id="GO:0005634">
    <property type="term" value="C:nucleus"/>
    <property type="evidence" value="ECO:0007669"/>
    <property type="project" value="UniProtKB-SubCell"/>
</dbReference>
<accession>A0A2U1J8L7</accession>
<sequence length="279" mass="31832">MNKNDSYECKWNSCNKVFNSSENLVEHFKKHLVELPEFCGWEDCKNIKYPIIDKDHCFNHLKAHIGEAPFQCHVPSCKKVYKRFDAFSKHIANYSHAEESVKNEKFEAPSSKKSTSEKSPDNPINNKRNFAVQLEDSVESESKRKKSKTTRLSKLPMDDSNETSSIANTKDNPSIQLLNSKEETVSSPKTNFKTSSEHLKNSERKLKFSSNSPQTGTADADNVNNNESLDDVIHMLEVRALVVLDSIAKIDKNLKFVIAQEQKLKIGNRILLEKLLDLE</sequence>
<feature type="compositionally biased region" description="Polar residues" evidence="10">
    <location>
        <begin position="208"/>
        <end position="225"/>
    </location>
</feature>
<keyword evidence="7" id="KW-0539">Nucleus</keyword>
<dbReference type="Proteomes" id="UP000245591">
    <property type="component" value="Unassembled WGS sequence"/>
</dbReference>
<name>A0A2U1J8L7_SMIAN</name>
<evidence type="ECO:0000256" key="9">
    <source>
        <dbReference type="PROSITE-ProRule" id="PRU00042"/>
    </source>
</evidence>
<feature type="compositionally biased region" description="Polar residues" evidence="10">
    <location>
        <begin position="162"/>
        <end position="194"/>
    </location>
</feature>
<evidence type="ECO:0000256" key="7">
    <source>
        <dbReference type="ARBA" id="ARBA00023242"/>
    </source>
</evidence>
<proteinExistence type="inferred from homology"/>
<feature type="domain" description="C2H2-type" evidence="11">
    <location>
        <begin position="7"/>
        <end position="36"/>
    </location>
</feature>
<dbReference type="GO" id="GO:0008270">
    <property type="term" value="F:zinc ion binding"/>
    <property type="evidence" value="ECO:0007669"/>
    <property type="project" value="UniProtKB-KW"/>
</dbReference>
<keyword evidence="6" id="KW-0862">Zinc</keyword>
<feature type="compositionally biased region" description="Basic and acidic residues" evidence="10">
    <location>
        <begin position="98"/>
        <end position="107"/>
    </location>
</feature>
<evidence type="ECO:0000259" key="11">
    <source>
        <dbReference type="PROSITE" id="PS50157"/>
    </source>
</evidence>
<dbReference type="PANTHER" id="PTHR47257:SF1">
    <property type="entry name" value="PH-RESPONSE TRANSCRIPTION FACTOR PACC_RIM101"/>
    <property type="match status" value="1"/>
</dbReference>
<feature type="compositionally biased region" description="Basic and acidic residues" evidence="10">
    <location>
        <begin position="195"/>
        <end position="206"/>
    </location>
</feature>